<feature type="transmembrane region" description="Helical" evidence="6">
    <location>
        <begin position="465"/>
        <end position="486"/>
    </location>
</feature>
<feature type="transmembrane region" description="Helical" evidence="6">
    <location>
        <begin position="438"/>
        <end position="458"/>
    </location>
</feature>
<dbReference type="InterPro" id="IPR002797">
    <property type="entry name" value="Polysacc_synth"/>
</dbReference>
<dbReference type="PANTHER" id="PTHR30250:SF21">
    <property type="entry name" value="LIPID II FLIPPASE MURJ"/>
    <property type="match status" value="1"/>
</dbReference>
<dbReference type="GO" id="GO:0005886">
    <property type="term" value="C:plasma membrane"/>
    <property type="evidence" value="ECO:0007669"/>
    <property type="project" value="UniProtKB-SubCell"/>
</dbReference>
<proteinExistence type="predicted"/>
<keyword evidence="5 6" id="KW-0472">Membrane</keyword>
<feature type="transmembrane region" description="Helical" evidence="6">
    <location>
        <begin position="89"/>
        <end position="108"/>
    </location>
</feature>
<reference evidence="7" key="1">
    <citation type="submission" date="2023-01" db="EMBL/GenBank/DDBJ databases">
        <title>Oxazolidinone resistance genes in florfenicol resistant enterococci from beef cattle and veal calves at slaughter.</title>
        <authorList>
            <person name="Biggel M."/>
        </authorList>
    </citation>
    <scope>NUCLEOTIDE SEQUENCE</scope>
    <source>
        <strain evidence="7">K79-1</strain>
    </source>
</reference>
<dbReference type="InterPro" id="IPR050833">
    <property type="entry name" value="Poly_Biosynth_Transport"/>
</dbReference>
<feature type="transmembrane region" description="Helical" evidence="6">
    <location>
        <begin position="280"/>
        <end position="298"/>
    </location>
</feature>
<evidence type="ECO:0000313" key="7">
    <source>
        <dbReference type="EMBL" id="WCG37104.1"/>
    </source>
</evidence>
<feature type="transmembrane region" description="Helical" evidence="6">
    <location>
        <begin position="205"/>
        <end position="222"/>
    </location>
</feature>
<accession>A0AAE9XR23</accession>
<evidence type="ECO:0000256" key="5">
    <source>
        <dbReference type="ARBA" id="ARBA00023136"/>
    </source>
</evidence>
<feature type="transmembrane region" description="Helical" evidence="6">
    <location>
        <begin position="529"/>
        <end position="547"/>
    </location>
</feature>
<feature type="transmembrane region" description="Helical" evidence="6">
    <location>
        <begin position="338"/>
        <end position="361"/>
    </location>
</feature>
<feature type="transmembrane region" description="Helical" evidence="6">
    <location>
        <begin position="559"/>
        <end position="579"/>
    </location>
</feature>
<evidence type="ECO:0000256" key="1">
    <source>
        <dbReference type="ARBA" id="ARBA00004651"/>
    </source>
</evidence>
<name>A0AAE9XR23_9LACT</name>
<dbReference type="EMBL" id="CP116590">
    <property type="protein sequence ID" value="WCG37104.1"/>
    <property type="molecule type" value="Genomic_DNA"/>
</dbReference>
<evidence type="ECO:0000256" key="4">
    <source>
        <dbReference type="ARBA" id="ARBA00022989"/>
    </source>
</evidence>
<dbReference type="Pfam" id="PF01943">
    <property type="entry name" value="Polysacc_synt"/>
    <property type="match status" value="1"/>
</dbReference>
<dbReference type="PIRSF" id="PIRSF038958">
    <property type="entry name" value="PG_synth_SpoVB"/>
    <property type="match status" value="1"/>
</dbReference>
<feature type="transmembrane region" description="Helical" evidence="6">
    <location>
        <begin position="49"/>
        <end position="69"/>
    </location>
</feature>
<dbReference type="AlphaFoldDB" id="A0AAE9XR23"/>
<organism evidence="7 8">
    <name type="scientific">Aerococcus urinaeequi</name>
    <dbReference type="NCBI Taxonomy" id="51665"/>
    <lineage>
        <taxon>Bacteria</taxon>
        <taxon>Bacillati</taxon>
        <taxon>Bacillota</taxon>
        <taxon>Bacilli</taxon>
        <taxon>Lactobacillales</taxon>
        <taxon>Aerococcaceae</taxon>
        <taxon>Aerococcus</taxon>
    </lineage>
</organism>
<gene>
    <name evidence="7" type="ORF">PML80_06145</name>
</gene>
<dbReference type="Proteomes" id="UP001179483">
    <property type="component" value="Chromosome"/>
</dbReference>
<keyword evidence="4 6" id="KW-1133">Transmembrane helix</keyword>
<evidence type="ECO:0000256" key="6">
    <source>
        <dbReference type="SAM" id="Phobius"/>
    </source>
</evidence>
<protein>
    <submittedName>
        <fullName evidence="7">Polysaccharide biosynthesis protein</fullName>
    </submittedName>
</protein>
<feature type="transmembrane region" description="Helical" evidence="6">
    <location>
        <begin position="164"/>
        <end position="184"/>
    </location>
</feature>
<keyword evidence="3 6" id="KW-0812">Transmembrane</keyword>
<dbReference type="RefSeq" id="WP_271735376.1">
    <property type="nucleotide sequence ID" value="NZ_CP116590.1"/>
</dbReference>
<feature type="transmembrane region" description="Helical" evidence="6">
    <location>
        <begin position="492"/>
        <end position="509"/>
    </location>
</feature>
<dbReference type="InterPro" id="IPR024923">
    <property type="entry name" value="PG_synth_SpoVB"/>
</dbReference>
<evidence type="ECO:0000256" key="3">
    <source>
        <dbReference type="ARBA" id="ARBA00022692"/>
    </source>
</evidence>
<feature type="transmembrane region" description="Helical" evidence="6">
    <location>
        <begin position="402"/>
        <end position="426"/>
    </location>
</feature>
<dbReference type="PANTHER" id="PTHR30250">
    <property type="entry name" value="PST FAMILY PREDICTED COLANIC ACID TRANSPORTER"/>
    <property type="match status" value="1"/>
</dbReference>
<evidence type="ECO:0000256" key="2">
    <source>
        <dbReference type="ARBA" id="ARBA00022475"/>
    </source>
</evidence>
<comment type="subcellular location">
    <subcellularLocation>
        <location evidence="1">Cell membrane</location>
        <topology evidence="1">Multi-pass membrane protein</topology>
    </subcellularLocation>
</comment>
<sequence>MNMGIDDPNLNRTDEVEEVIQPEEVDPLGLPPRKPSTSAQEKMNAGASWMTIASMVSRILGVLYIMPWYNWMGEPHIANEANSLFNIGYSYYAIFLSITIAGVPDSIAKQMAYYNARGYYKTAKRLFKAGLALMTITGLVGGVLLWTFAPILAQSTPARDFDSVVLVIRSLVPALVVLPTISVIRGYFQGHQDMKPSAISQITEQILRVLYMLGAVYIIRVINNGEMVKAVTHSTFAAFLGALAALATLVFFFMRYRKGYNKEEELYAVKEETYVSSKNLLLEIVMIAIPFIVSGSAIELSRLVDTNTYMPIMARVSHLSHDQLINEYAIFGANANKLVTIIVSLAVAIGSTSIAVISATYSEEKRGIEAKLANKALPRRIDRHATQDFPETKGLIGHNLKLFSLVMFPSAIGMAVLAEPLYAIIFTHDPLGTSLLQLSAAVAVTMGLFSVLVAMLQAMSFFKDAIMGMVIGITLKLVLQVPFLAIFSTSGALLATGTAFIGIAIFYLWRLRVRINLSVVEVLNQIKGITLLSGAMGIATWLVNQVLRRTILSPEISIVHQVAQIVIVAGVGVAVYVIGGLRFKLLDTLLGDKAKMLRAKLGMGRYDK</sequence>
<evidence type="ECO:0000313" key="8">
    <source>
        <dbReference type="Proteomes" id="UP001179483"/>
    </source>
</evidence>
<feature type="transmembrane region" description="Helical" evidence="6">
    <location>
        <begin position="234"/>
        <end position="254"/>
    </location>
</feature>
<feature type="transmembrane region" description="Helical" evidence="6">
    <location>
        <begin position="129"/>
        <end position="152"/>
    </location>
</feature>
<keyword evidence="2" id="KW-1003">Cell membrane</keyword>
<dbReference type="CDD" id="cd13124">
    <property type="entry name" value="MATE_SpoVB_like"/>
    <property type="match status" value="1"/>
</dbReference>